<dbReference type="Proteomes" id="UP001642360">
    <property type="component" value="Unassembled WGS sequence"/>
</dbReference>
<accession>A0ABC8RTT7</accession>
<proteinExistence type="predicted"/>
<comment type="caution">
    <text evidence="2">The sequence shown here is derived from an EMBL/GenBank/DDBJ whole genome shotgun (WGS) entry which is preliminary data.</text>
</comment>
<evidence type="ECO:0000313" key="3">
    <source>
        <dbReference type="Proteomes" id="UP001642360"/>
    </source>
</evidence>
<evidence type="ECO:0000256" key="1">
    <source>
        <dbReference type="SAM" id="MobiDB-lite"/>
    </source>
</evidence>
<feature type="region of interest" description="Disordered" evidence="1">
    <location>
        <begin position="135"/>
        <end position="154"/>
    </location>
</feature>
<keyword evidence="3" id="KW-1185">Reference proteome</keyword>
<feature type="compositionally biased region" description="Basic and acidic residues" evidence="1">
    <location>
        <begin position="1"/>
        <end position="26"/>
    </location>
</feature>
<organism evidence="2 3">
    <name type="scientific">Ilex paraguariensis</name>
    <name type="common">yerba mate</name>
    <dbReference type="NCBI Taxonomy" id="185542"/>
    <lineage>
        <taxon>Eukaryota</taxon>
        <taxon>Viridiplantae</taxon>
        <taxon>Streptophyta</taxon>
        <taxon>Embryophyta</taxon>
        <taxon>Tracheophyta</taxon>
        <taxon>Spermatophyta</taxon>
        <taxon>Magnoliopsida</taxon>
        <taxon>eudicotyledons</taxon>
        <taxon>Gunneridae</taxon>
        <taxon>Pentapetalae</taxon>
        <taxon>asterids</taxon>
        <taxon>campanulids</taxon>
        <taxon>Aquifoliales</taxon>
        <taxon>Aquifoliaceae</taxon>
        <taxon>Ilex</taxon>
    </lineage>
</organism>
<feature type="region of interest" description="Disordered" evidence="1">
    <location>
        <begin position="1"/>
        <end position="32"/>
    </location>
</feature>
<reference evidence="2 3" key="1">
    <citation type="submission" date="2024-02" db="EMBL/GenBank/DDBJ databases">
        <authorList>
            <person name="Vignale AGUSTIN F."/>
            <person name="Sosa J E."/>
            <person name="Modenutti C."/>
        </authorList>
    </citation>
    <scope>NUCLEOTIDE SEQUENCE [LARGE SCALE GENOMIC DNA]</scope>
</reference>
<dbReference type="AlphaFoldDB" id="A0ABC8RTT7"/>
<evidence type="ECO:0000313" key="2">
    <source>
        <dbReference type="EMBL" id="CAK9148411.1"/>
    </source>
</evidence>
<gene>
    <name evidence="2" type="ORF">ILEXP_LOCUS16348</name>
</gene>
<dbReference type="EMBL" id="CAUOFW020001746">
    <property type="protein sequence ID" value="CAK9148411.1"/>
    <property type="molecule type" value="Genomic_DNA"/>
</dbReference>
<name>A0ABC8RTT7_9AQUA</name>
<protein>
    <submittedName>
        <fullName evidence="2">Uncharacterized protein</fullName>
    </submittedName>
</protein>
<sequence>MLTREILPRRTDDVTGKKSNDDEKKTGFPQNHDVNRGYVTSLEGKVIIIKGVMSLGKLGLLGTHWECPLEYMRNTIDQNPYSTLSKCGTIALCCQNKHDNTHYYIWHLSQREARDEFEVSTFFVKDVGIMHHEVPPKRQKGKDDLRSHLDVKRL</sequence>